<dbReference type="InterPro" id="IPR044929">
    <property type="entry name" value="DNA/RNA_non-sp_Endonuclease_sf"/>
</dbReference>
<keyword evidence="3" id="KW-1185">Reference proteome</keyword>
<dbReference type="InterPro" id="IPR044925">
    <property type="entry name" value="His-Me_finger_sf"/>
</dbReference>
<protein>
    <submittedName>
        <fullName evidence="4">Endonuclease G, mitochondrial-like isoform X2</fullName>
    </submittedName>
</protein>
<dbReference type="SMART" id="SM00892">
    <property type="entry name" value="Endonuclease_NS"/>
    <property type="match status" value="1"/>
</dbReference>
<keyword evidence="1" id="KW-0732">Signal</keyword>
<sequence>MPGARVFIVAFAVGFAVAAWLLGNVNLPENLPLMSFVMKDDVADFCSQSHNDSAPVAECIERHSNLQSDCDHFFVGDAWPSSGYMKNDKDATLRICHTHAGDSKLLFATAYNAHYRIPEYTASAITRDPDLPEQDRPSSSLWDRVQLGLCGKKVHDTIYVRCDEVETDSWGVTRMSDIWKVSGTRCRLSPSFDDLKESHCGDCQGLDSDYSGCGTTFNRGHINPNSINNKDADVQDGTFSMINAAPQDDDFNQHAWQAYERAVGRKAEEVYKNAVKAGSNSRTLYVITGTKLGEQTTWMKGRVAIPGYFWKALCYPGDERAGLRPFGVGFYGPNIDDSEVTSLPLDQFEAWLYDGADEHLFPGSVCAGPVDNWDGLDDYVAEIAHDCRNEHMQETCESKKRIKRCGTSG</sequence>
<dbReference type="InterPro" id="IPR039015">
    <property type="entry name" value="ENDOD1"/>
</dbReference>
<dbReference type="RefSeq" id="XP_035683868.1">
    <property type="nucleotide sequence ID" value="XM_035827975.1"/>
</dbReference>
<feature type="chain" id="PRO_5039897369" evidence="1">
    <location>
        <begin position="19"/>
        <end position="409"/>
    </location>
</feature>
<proteinExistence type="predicted"/>
<feature type="domain" description="DNA/RNA non-specific endonuclease/pyrophosphatase/phosphodiesterase" evidence="2">
    <location>
        <begin position="103"/>
        <end position="372"/>
    </location>
</feature>
<gene>
    <name evidence="4" type="primary">LOC118420905</name>
</gene>
<dbReference type="PANTHER" id="PTHR21472:SF7">
    <property type="entry name" value="ENDONUCLEASE G, MITOCHONDRIAL-LIKE ISOFORM X2"/>
    <property type="match status" value="1"/>
</dbReference>
<dbReference type="GO" id="GO:0046872">
    <property type="term" value="F:metal ion binding"/>
    <property type="evidence" value="ECO:0007669"/>
    <property type="project" value="InterPro"/>
</dbReference>
<organism evidence="3 4">
    <name type="scientific">Branchiostoma floridae</name>
    <name type="common">Florida lancelet</name>
    <name type="synonym">Amphioxus</name>
    <dbReference type="NCBI Taxonomy" id="7739"/>
    <lineage>
        <taxon>Eukaryota</taxon>
        <taxon>Metazoa</taxon>
        <taxon>Chordata</taxon>
        <taxon>Cephalochordata</taxon>
        <taxon>Leptocardii</taxon>
        <taxon>Amphioxiformes</taxon>
        <taxon>Branchiostomatidae</taxon>
        <taxon>Branchiostoma</taxon>
    </lineage>
</organism>
<feature type="signal peptide" evidence="1">
    <location>
        <begin position="1"/>
        <end position="18"/>
    </location>
</feature>
<reference evidence="4" key="2">
    <citation type="submission" date="2025-08" db="UniProtKB">
        <authorList>
            <consortium name="RefSeq"/>
        </authorList>
    </citation>
    <scope>IDENTIFICATION</scope>
    <source>
        <strain evidence="4">S238N-H82</strain>
        <tissue evidence="4">Testes</tissue>
    </source>
</reference>
<evidence type="ECO:0000313" key="3">
    <source>
        <dbReference type="Proteomes" id="UP000001554"/>
    </source>
</evidence>
<dbReference type="SUPFAM" id="SSF54060">
    <property type="entry name" value="His-Me finger endonucleases"/>
    <property type="match status" value="1"/>
</dbReference>
<accession>A0A9J7LKK1</accession>
<evidence type="ECO:0000313" key="4">
    <source>
        <dbReference type="RefSeq" id="XP_035683868.1"/>
    </source>
</evidence>
<dbReference type="Proteomes" id="UP000001554">
    <property type="component" value="Chromosome 8"/>
</dbReference>
<dbReference type="Gene3D" id="3.40.570.10">
    <property type="entry name" value="Extracellular Endonuclease, subunit A"/>
    <property type="match status" value="1"/>
</dbReference>
<dbReference type="PANTHER" id="PTHR21472">
    <property type="entry name" value="ENDONUCLEASE DOMAIN-CONTAINING 1 PROTEIN ENDOD1"/>
    <property type="match status" value="1"/>
</dbReference>
<dbReference type="AlphaFoldDB" id="A0A9J7LKK1"/>
<dbReference type="GeneID" id="118420905"/>
<dbReference type="InterPro" id="IPR001604">
    <property type="entry name" value="Endo_G_ENPP1-like_dom"/>
</dbReference>
<reference evidence="3" key="1">
    <citation type="journal article" date="2020" name="Nat. Ecol. Evol.">
        <title>Deeply conserved synteny resolves early events in vertebrate evolution.</title>
        <authorList>
            <person name="Simakov O."/>
            <person name="Marletaz F."/>
            <person name="Yue J.X."/>
            <person name="O'Connell B."/>
            <person name="Jenkins J."/>
            <person name="Brandt A."/>
            <person name="Calef R."/>
            <person name="Tung C.H."/>
            <person name="Huang T.K."/>
            <person name="Schmutz J."/>
            <person name="Satoh N."/>
            <person name="Yu J.K."/>
            <person name="Putnam N.H."/>
            <person name="Green R.E."/>
            <person name="Rokhsar D.S."/>
        </authorList>
    </citation>
    <scope>NUCLEOTIDE SEQUENCE [LARGE SCALE GENOMIC DNA]</scope>
    <source>
        <strain evidence="3">S238N-H82</strain>
    </source>
</reference>
<evidence type="ECO:0000259" key="2">
    <source>
        <dbReference type="SMART" id="SM00892"/>
    </source>
</evidence>
<dbReference type="GO" id="GO:0003676">
    <property type="term" value="F:nucleic acid binding"/>
    <property type="evidence" value="ECO:0007669"/>
    <property type="project" value="InterPro"/>
</dbReference>
<name>A0A9J7LKK1_BRAFL</name>
<dbReference type="Pfam" id="PF01223">
    <property type="entry name" value="Endonuclease_NS"/>
    <property type="match status" value="1"/>
</dbReference>
<dbReference type="GO" id="GO:0016787">
    <property type="term" value="F:hydrolase activity"/>
    <property type="evidence" value="ECO:0007669"/>
    <property type="project" value="InterPro"/>
</dbReference>
<evidence type="ECO:0000256" key="1">
    <source>
        <dbReference type="SAM" id="SignalP"/>
    </source>
</evidence>